<dbReference type="OrthoDB" id="9808644at2759"/>
<keyword evidence="6 12" id="KW-1133">Transmembrane helix</keyword>
<dbReference type="PANTHER" id="PTHR11738:SF179">
    <property type="entry name" value="LEUKOCYTE IMMUNOGLOBULIN-LIKE RECEPTOR SUBFAMILY A MEMBER 5"/>
    <property type="match status" value="1"/>
</dbReference>
<protein>
    <submittedName>
        <fullName evidence="14">Leukocyte immunoglobulin-like receptor subfamily A member 5</fullName>
    </submittedName>
</protein>
<evidence type="ECO:0000313" key="15">
    <source>
        <dbReference type="Proteomes" id="UP000700334"/>
    </source>
</evidence>
<evidence type="ECO:0000256" key="5">
    <source>
        <dbReference type="ARBA" id="ARBA00022737"/>
    </source>
</evidence>
<dbReference type="Gene3D" id="2.60.40.10">
    <property type="entry name" value="Immunoglobulins"/>
    <property type="match status" value="4"/>
</dbReference>
<comment type="subcellular location">
    <subcellularLocation>
        <location evidence="1">Cell membrane</location>
        <topology evidence="1">Single-pass membrane protein</topology>
    </subcellularLocation>
</comment>
<keyword evidence="2" id="KW-1003">Cell membrane</keyword>
<keyword evidence="9" id="KW-0325">Glycoprotein</keyword>
<dbReference type="GO" id="GO:0005886">
    <property type="term" value="C:plasma membrane"/>
    <property type="evidence" value="ECO:0007669"/>
    <property type="project" value="UniProtKB-SubCell"/>
</dbReference>
<dbReference type="AlphaFoldDB" id="A0A8J6DU06"/>
<dbReference type="InterPro" id="IPR007110">
    <property type="entry name" value="Ig-like_dom"/>
</dbReference>
<evidence type="ECO:0000256" key="6">
    <source>
        <dbReference type="ARBA" id="ARBA00022989"/>
    </source>
</evidence>
<gene>
    <name evidence="14" type="ORF">J0S82_007467</name>
</gene>
<dbReference type="CDD" id="cd05751">
    <property type="entry name" value="IgC2_D1_LILR_KIR_like"/>
    <property type="match status" value="1"/>
</dbReference>
<dbReference type="GO" id="GO:0019221">
    <property type="term" value="P:cytokine-mediated signaling pathway"/>
    <property type="evidence" value="ECO:0007669"/>
    <property type="project" value="TreeGrafter"/>
</dbReference>
<evidence type="ECO:0000256" key="4">
    <source>
        <dbReference type="ARBA" id="ARBA00022729"/>
    </source>
</evidence>
<evidence type="ECO:0000259" key="13">
    <source>
        <dbReference type="PROSITE" id="PS50835"/>
    </source>
</evidence>
<feature type="region of interest" description="Disordered" evidence="11">
    <location>
        <begin position="176"/>
        <end position="205"/>
    </location>
</feature>
<evidence type="ECO:0000256" key="11">
    <source>
        <dbReference type="SAM" id="MobiDB-lite"/>
    </source>
</evidence>
<sequence>MTESYAGSYVCLYRSPAGWSEQSDPLELVVTGFYSRPSLSALPSPVVASGGNVTLRCGSGQGFQMFVLTKEGEHNSSWTLGSQRLPDGQYQALFAVGPVTPGPRRLFRCYGCYRNRPQVWSFPSEPLELLALGSQDLSWYLSVLVGVSVISVLLLLLLLLLFLLLLFLLRSRRLSTGSGPGPAEEPRALQKSTLVPPSAQQASGEDAMSPSLTALLCLGLSVGAGTPEQAGPLPKPTLWAEPGSVMPCGSPVTLWCQGAPGAQEFRLYREGSSGSWDRQISLTPGAKAQFLIPRMTEDHAGRYLCLYRGPAGWSKDSDFLELVVTGSYPRPILSALPSPVVASGWNMTLCCGSGQGFDSFLLTEEGEHKSSWTLGSQRLPDGQFQALFAVGPVTPSHRRLFRCYGYYRNRSLVWSQPSESLELLVSGRPRPPDYTLGNLLRLGVAAVVLGVLGLLLLEALHRPGGLRAQREEDAGGNKAPSGAEDPDRTLCQ</sequence>
<evidence type="ECO:0000256" key="1">
    <source>
        <dbReference type="ARBA" id="ARBA00004162"/>
    </source>
</evidence>
<keyword evidence="14" id="KW-0675">Receptor</keyword>
<name>A0A8J6DU06_GALPY</name>
<keyword evidence="5" id="KW-0677">Repeat</keyword>
<feature type="domain" description="Ig-like" evidence="13">
    <location>
        <begin position="234"/>
        <end position="305"/>
    </location>
</feature>
<evidence type="ECO:0000256" key="8">
    <source>
        <dbReference type="ARBA" id="ARBA00023157"/>
    </source>
</evidence>
<dbReference type="InterPro" id="IPR036179">
    <property type="entry name" value="Ig-like_dom_sf"/>
</dbReference>
<dbReference type="Pfam" id="PF13895">
    <property type="entry name" value="Ig_2"/>
    <property type="match status" value="1"/>
</dbReference>
<dbReference type="FunFam" id="2.60.40.10:FF:000049">
    <property type="entry name" value="Leukocyte immunoglobulin-like receptor subfamily B member 1"/>
    <property type="match status" value="3"/>
</dbReference>
<evidence type="ECO:0000256" key="9">
    <source>
        <dbReference type="ARBA" id="ARBA00023180"/>
    </source>
</evidence>
<evidence type="ECO:0000256" key="7">
    <source>
        <dbReference type="ARBA" id="ARBA00023136"/>
    </source>
</evidence>
<dbReference type="GO" id="GO:0032396">
    <property type="term" value="F:inhibitory MHC class I receptor activity"/>
    <property type="evidence" value="ECO:0007669"/>
    <property type="project" value="TreeGrafter"/>
</dbReference>
<keyword evidence="15" id="KW-1185">Reference proteome</keyword>
<dbReference type="InterPro" id="IPR013783">
    <property type="entry name" value="Ig-like_fold"/>
</dbReference>
<keyword evidence="7 12" id="KW-0472">Membrane</keyword>
<feature type="transmembrane region" description="Helical" evidence="12">
    <location>
        <begin position="438"/>
        <end position="457"/>
    </location>
</feature>
<feature type="region of interest" description="Disordered" evidence="11">
    <location>
        <begin position="467"/>
        <end position="492"/>
    </location>
</feature>
<dbReference type="SUPFAM" id="SSF48726">
    <property type="entry name" value="Immunoglobulin"/>
    <property type="match status" value="4"/>
</dbReference>
<feature type="transmembrane region" description="Helical" evidence="12">
    <location>
        <begin position="139"/>
        <end position="169"/>
    </location>
</feature>
<keyword evidence="4" id="KW-0732">Signal</keyword>
<proteinExistence type="predicted"/>
<evidence type="ECO:0000256" key="3">
    <source>
        <dbReference type="ARBA" id="ARBA00022692"/>
    </source>
</evidence>
<dbReference type="InterPro" id="IPR050412">
    <property type="entry name" value="Ig-like_Receptors_ImmuneReg"/>
</dbReference>
<comment type="caution">
    <text evidence="14">The sequence shown here is derived from an EMBL/GenBank/DDBJ whole genome shotgun (WGS) entry which is preliminary data.</text>
</comment>
<dbReference type="PROSITE" id="PS50835">
    <property type="entry name" value="IG_LIKE"/>
    <property type="match status" value="1"/>
</dbReference>
<dbReference type="Proteomes" id="UP000700334">
    <property type="component" value="Unassembled WGS sequence"/>
</dbReference>
<dbReference type="EMBL" id="JAGFMF010011562">
    <property type="protein sequence ID" value="KAG8520599.1"/>
    <property type="molecule type" value="Genomic_DNA"/>
</dbReference>
<keyword evidence="3 12" id="KW-0812">Transmembrane</keyword>
<evidence type="ECO:0000256" key="10">
    <source>
        <dbReference type="ARBA" id="ARBA00023319"/>
    </source>
</evidence>
<reference evidence="14" key="1">
    <citation type="journal article" date="2021" name="Evol. Appl.">
        <title>The genome of the Pyrenean desman and the effects of bottlenecks and inbreeding on the genomic landscape of an endangered species.</title>
        <authorList>
            <person name="Escoda L."/>
            <person name="Castresana J."/>
        </authorList>
    </citation>
    <scope>NUCLEOTIDE SEQUENCE</scope>
    <source>
        <strain evidence="14">IBE-C5619</strain>
    </source>
</reference>
<accession>A0A8J6DU06</accession>
<keyword evidence="8" id="KW-1015">Disulfide bond</keyword>
<evidence type="ECO:0000256" key="12">
    <source>
        <dbReference type="SAM" id="Phobius"/>
    </source>
</evidence>
<keyword evidence="10" id="KW-0393">Immunoglobulin domain</keyword>
<evidence type="ECO:0000256" key="2">
    <source>
        <dbReference type="ARBA" id="ARBA00022475"/>
    </source>
</evidence>
<dbReference type="GO" id="GO:0002764">
    <property type="term" value="P:immune response-regulating signaling pathway"/>
    <property type="evidence" value="ECO:0007669"/>
    <property type="project" value="TreeGrafter"/>
</dbReference>
<evidence type="ECO:0000313" key="14">
    <source>
        <dbReference type="EMBL" id="KAG8520599.1"/>
    </source>
</evidence>
<organism evidence="14 15">
    <name type="scientific">Galemys pyrenaicus</name>
    <name type="common">Iberian desman</name>
    <name type="synonym">Pyrenean desman</name>
    <dbReference type="NCBI Taxonomy" id="202257"/>
    <lineage>
        <taxon>Eukaryota</taxon>
        <taxon>Metazoa</taxon>
        <taxon>Chordata</taxon>
        <taxon>Craniata</taxon>
        <taxon>Vertebrata</taxon>
        <taxon>Euteleostomi</taxon>
        <taxon>Mammalia</taxon>
        <taxon>Eutheria</taxon>
        <taxon>Laurasiatheria</taxon>
        <taxon>Eulipotyphla</taxon>
        <taxon>Talpidae</taxon>
        <taxon>Galemys</taxon>
    </lineage>
</organism>
<dbReference type="PANTHER" id="PTHR11738">
    <property type="entry name" value="MHC CLASS I NK CELL RECEPTOR"/>
    <property type="match status" value="1"/>
</dbReference>
<feature type="compositionally biased region" description="Polar residues" evidence="11">
    <location>
        <begin position="190"/>
        <end position="203"/>
    </location>
</feature>